<protein>
    <submittedName>
        <fullName evidence="3">2TM domain-containing protein</fullName>
    </submittedName>
</protein>
<keyword evidence="1" id="KW-0472">Membrane</keyword>
<dbReference type="Pfam" id="PF13239">
    <property type="entry name" value="2TM"/>
    <property type="match status" value="1"/>
</dbReference>
<accession>A0A1N6HE44</accession>
<gene>
    <name evidence="3" type="ORF">SAMN05421769_2440</name>
</gene>
<reference evidence="4" key="1">
    <citation type="submission" date="2016-12" db="EMBL/GenBank/DDBJ databases">
        <authorList>
            <person name="Varghese N."/>
            <person name="Submissions S."/>
        </authorList>
    </citation>
    <scope>NUCLEOTIDE SEQUENCE [LARGE SCALE GENOMIC DNA]</scope>
    <source>
        <strain evidence="4">DSM 16779</strain>
    </source>
</reference>
<name>A0A1N6HE44_9FLAO</name>
<evidence type="ECO:0000256" key="1">
    <source>
        <dbReference type="SAM" id="Phobius"/>
    </source>
</evidence>
<dbReference type="AlphaFoldDB" id="A0A1N6HE44"/>
<dbReference type="STRING" id="59733.SAMN05421769_2440"/>
<evidence type="ECO:0000313" key="4">
    <source>
        <dbReference type="Proteomes" id="UP000184782"/>
    </source>
</evidence>
<feature type="transmembrane region" description="Helical" evidence="1">
    <location>
        <begin position="48"/>
        <end position="68"/>
    </location>
</feature>
<keyword evidence="1" id="KW-1133">Transmembrane helix</keyword>
<dbReference type="RefSeq" id="WP_074230584.1">
    <property type="nucleotide sequence ID" value="NZ_FSRQ01000002.1"/>
</dbReference>
<evidence type="ECO:0000313" key="3">
    <source>
        <dbReference type="EMBL" id="SIO18101.1"/>
    </source>
</evidence>
<dbReference type="InterPro" id="IPR025698">
    <property type="entry name" value="2TM_dom"/>
</dbReference>
<dbReference type="EMBL" id="FSRQ01000002">
    <property type="protein sequence ID" value="SIO18101.1"/>
    <property type="molecule type" value="Genomic_DNA"/>
</dbReference>
<keyword evidence="4" id="KW-1185">Reference proteome</keyword>
<keyword evidence="1" id="KW-0812">Transmembrane</keyword>
<dbReference type="Proteomes" id="UP000184782">
    <property type="component" value="Unassembled WGS sequence"/>
</dbReference>
<feature type="transmembrane region" description="Helical" evidence="1">
    <location>
        <begin position="20"/>
        <end position="36"/>
    </location>
</feature>
<dbReference type="OrthoDB" id="1260494at2"/>
<organism evidence="3 4">
    <name type="scientific">Chryseobacterium scophthalmum</name>
    <dbReference type="NCBI Taxonomy" id="59733"/>
    <lineage>
        <taxon>Bacteria</taxon>
        <taxon>Pseudomonadati</taxon>
        <taxon>Bacteroidota</taxon>
        <taxon>Flavobacteriia</taxon>
        <taxon>Flavobacteriales</taxon>
        <taxon>Weeksellaceae</taxon>
        <taxon>Chryseobacterium group</taxon>
        <taxon>Chryseobacterium</taxon>
    </lineage>
</organism>
<evidence type="ECO:0000259" key="2">
    <source>
        <dbReference type="Pfam" id="PF13239"/>
    </source>
</evidence>
<sequence length="90" mass="10758">MDYNSAQQKVKRLRSFYKNCMWFTIVAGFILIKNFIKYSGTDHNFQGWFILTIWAIILGVKAVNLFIFDSEWENQILEEELKKSKKPINF</sequence>
<proteinExistence type="predicted"/>
<feature type="domain" description="2TM" evidence="2">
    <location>
        <begin position="5"/>
        <end position="81"/>
    </location>
</feature>